<evidence type="ECO:0000313" key="1">
    <source>
        <dbReference type="EMBL" id="CAF3963016.1"/>
    </source>
</evidence>
<reference evidence="1" key="1">
    <citation type="submission" date="2021-02" db="EMBL/GenBank/DDBJ databases">
        <authorList>
            <person name="Nowell W R."/>
        </authorList>
    </citation>
    <scope>NUCLEOTIDE SEQUENCE</scope>
</reference>
<dbReference type="AlphaFoldDB" id="A0A819LAV7"/>
<dbReference type="PANTHER" id="PTHR12166:SF8">
    <property type="entry name" value="CALCIUM-DEPENDENT SECRETION ACTIVATOR"/>
    <property type="match status" value="1"/>
</dbReference>
<dbReference type="GO" id="GO:0098793">
    <property type="term" value="C:presynapse"/>
    <property type="evidence" value="ECO:0007669"/>
    <property type="project" value="GOC"/>
</dbReference>
<dbReference type="Proteomes" id="UP000663823">
    <property type="component" value="Unassembled WGS sequence"/>
</dbReference>
<proteinExistence type="predicted"/>
<dbReference type="InterPro" id="IPR033227">
    <property type="entry name" value="CAPS"/>
</dbReference>
<dbReference type="EMBL" id="CAJOAX010005874">
    <property type="protein sequence ID" value="CAF3963016.1"/>
    <property type="molecule type" value="Genomic_DNA"/>
</dbReference>
<sequence length="151" mass="17687">YGVRGCLRHLYYLNDLLDRAEQGFMIDPQLLHYSYVFCTSHVSGNRPDNNVSTITMEERDRFSEIKERLKQFLENQVTNFRFSFPFGRPEGALKATLSLLERVLSKDIATPISRDDIRNFIRKSLENAAYTNYTRVSDQAKIEGYFILLLY</sequence>
<protein>
    <submittedName>
        <fullName evidence="1">Uncharacterized protein</fullName>
    </submittedName>
</protein>
<accession>A0A819LAV7</accession>
<gene>
    <name evidence="1" type="ORF">OTI717_LOCUS27010</name>
</gene>
<evidence type="ECO:0000313" key="2">
    <source>
        <dbReference type="Proteomes" id="UP000663823"/>
    </source>
</evidence>
<dbReference type="PANTHER" id="PTHR12166">
    <property type="entry name" value="CALCIUM-DEPENDENT SECRETION ACTIVATOR"/>
    <property type="match status" value="1"/>
</dbReference>
<dbReference type="GO" id="GO:0016079">
    <property type="term" value="P:synaptic vesicle exocytosis"/>
    <property type="evidence" value="ECO:0007669"/>
    <property type="project" value="InterPro"/>
</dbReference>
<dbReference type="GO" id="GO:1990504">
    <property type="term" value="P:dense core granule exocytosis"/>
    <property type="evidence" value="ECO:0007669"/>
    <property type="project" value="InterPro"/>
</dbReference>
<feature type="non-terminal residue" evidence="1">
    <location>
        <position position="151"/>
    </location>
</feature>
<name>A0A819LAV7_9BILA</name>
<organism evidence="1 2">
    <name type="scientific">Rotaria sordida</name>
    <dbReference type="NCBI Taxonomy" id="392033"/>
    <lineage>
        <taxon>Eukaryota</taxon>
        <taxon>Metazoa</taxon>
        <taxon>Spiralia</taxon>
        <taxon>Gnathifera</taxon>
        <taxon>Rotifera</taxon>
        <taxon>Eurotatoria</taxon>
        <taxon>Bdelloidea</taxon>
        <taxon>Philodinida</taxon>
        <taxon>Philodinidae</taxon>
        <taxon>Rotaria</taxon>
    </lineage>
</organism>
<comment type="caution">
    <text evidence="1">The sequence shown here is derived from an EMBL/GenBank/DDBJ whole genome shotgun (WGS) entry which is preliminary data.</text>
</comment>